<name>A0A5C1Q6I3_9SPIO</name>
<evidence type="ECO:0000256" key="1">
    <source>
        <dbReference type="ARBA" id="ARBA00001614"/>
    </source>
</evidence>
<evidence type="ECO:0000256" key="5">
    <source>
        <dbReference type="ARBA" id="ARBA00014165"/>
    </source>
</evidence>
<gene>
    <name evidence="12" type="ORF">EW093_02860</name>
</gene>
<feature type="binding site" evidence="10">
    <location>
        <position position="243"/>
    </location>
    <ligand>
        <name>beta-D-galactose</name>
        <dbReference type="ChEBI" id="CHEBI:27667"/>
    </ligand>
</feature>
<dbReference type="EC" id="5.1.3.3" evidence="4 8"/>
<dbReference type="PANTHER" id="PTHR10091:SF0">
    <property type="entry name" value="GALACTOSE MUTAROTASE"/>
    <property type="match status" value="1"/>
</dbReference>
<evidence type="ECO:0000256" key="7">
    <source>
        <dbReference type="ARBA" id="ARBA00023277"/>
    </source>
</evidence>
<dbReference type="InterPro" id="IPR018052">
    <property type="entry name" value="Ald1_epimerase_CS"/>
</dbReference>
<comment type="similarity">
    <text evidence="3 8">Belongs to the aldose epimerase family.</text>
</comment>
<evidence type="ECO:0000313" key="13">
    <source>
        <dbReference type="Proteomes" id="UP000323824"/>
    </source>
</evidence>
<dbReference type="NCBIfam" id="NF008277">
    <property type="entry name" value="PRK11055.1"/>
    <property type="match status" value="1"/>
</dbReference>
<comment type="pathway">
    <text evidence="2 8">Carbohydrate metabolism; hexose metabolism.</text>
</comment>
<feature type="binding site" evidence="11">
    <location>
        <begin position="179"/>
        <end position="181"/>
    </location>
    <ligand>
        <name>beta-D-galactose</name>
        <dbReference type="ChEBI" id="CHEBI:27667"/>
    </ligand>
</feature>
<evidence type="ECO:0000256" key="11">
    <source>
        <dbReference type="PIRSR" id="PIRSR005096-3"/>
    </source>
</evidence>
<dbReference type="InterPro" id="IPR015443">
    <property type="entry name" value="Aldose_1-epimerase"/>
</dbReference>
<evidence type="ECO:0000313" key="12">
    <source>
        <dbReference type="EMBL" id="QEN03683.1"/>
    </source>
</evidence>
<dbReference type="InterPro" id="IPR014718">
    <property type="entry name" value="GH-type_carb-bd"/>
</dbReference>
<dbReference type="InterPro" id="IPR011013">
    <property type="entry name" value="Gal_mutarotase_sf_dom"/>
</dbReference>
<accession>A0A5C1Q6I3</accession>
<reference evidence="12 13" key="2">
    <citation type="submission" date="2019-09" db="EMBL/GenBank/DDBJ databases">
        <title>Complete Genome Sequence and Methylome Analysis of free living Spirochaetas.</title>
        <authorList>
            <person name="Leshcheva N."/>
            <person name="Mikheeva N."/>
        </authorList>
    </citation>
    <scope>NUCLEOTIDE SEQUENCE [LARGE SCALE GENOMIC DNA]</scope>
    <source>
        <strain evidence="12 13">P</strain>
    </source>
</reference>
<dbReference type="OrthoDB" id="9779408at2"/>
<evidence type="ECO:0000256" key="3">
    <source>
        <dbReference type="ARBA" id="ARBA00006206"/>
    </source>
</evidence>
<dbReference type="CDD" id="cd09019">
    <property type="entry name" value="galactose_mutarotase_like"/>
    <property type="match status" value="1"/>
</dbReference>
<dbReference type="Proteomes" id="UP000323824">
    <property type="component" value="Chromosome"/>
</dbReference>
<protein>
    <recommendedName>
        <fullName evidence="5 8">Aldose 1-epimerase</fullName>
        <ecNumber evidence="4 8">5.1.3.3</ecNumber>
    </recommendedName>
</protein>
<reference evidence="12 13" key="1">
    <citation type="submission" date="2019-02" db="EMBL/GenBank/DDBJ databases">
        <authorList>
            <person name="Fomenkov A."/>
            <person name="Dubinina G."/>
            <person name="Grabovich M."/>
            <person name="Vincze T."/>
            <person name="Roberts R.J."/>
        </authorList>
    </citation>
    <scope>NUCLEOTIDE SEQUENCE [LARGE SCALE GENOMIC DNA]</scope>
    <source>
        <strain evidence="12 13">P</strain>
    </source>
</reference>
<dbReference type="PIRSF" id="PIRSF005096">
    <property type="entry name" value="GALM"/>
    <property type="match status" value="1"/>
</dbReference>
<dbReference type="PANTHER" id="PTHR10091">
    <property type="entry name" value="ALDOSE-1-EPIMERASE"/>
    <property type="match status" value="1"/>
</dbReference>
<dbReference type="GO" id="GO:0004034">
    <property type="term" value="F:aldose 1-epimerase activity"/>
    <property type="evidence" value="ECO:0007669"/>
    <property type="project" value="UniProtKB-EC"/>
</dbReference>
<dbReference type="GO" id="GO:0033499">
    <property type="term" value="P:galactose catabolic process via UDP-galactose, Leloir pathway"/>
    <property type="evidence" value="ECO:0007669"/>
    <property type="project" value="TreeGrafter"/>
</dbReference>
<dbReference type="PROSITE" id="PS00545">
    <property type="entry name" value="ALDOSE_1_EPIMERASE"/>
    <property type="match status" value="1"/>
</dbReference>
<evidence type="ECO:0000256" key="6">
    <source>
        <dbReference type="ARBA" id="ARBA00023235"/>
    </source>
</evidence>
<evidence type="ECO:0000256" key="10">
    <source>
        <dbReference type="PIRSR" id="PIRSR005096-2"/>
    </source>
</evidence>
<dbReference type="Gene3D" id="2.70.98.10">
    <property type="match status" value="1"/>
</dbReference>
<dbReference type="EMBL" id="CP035807">
    <property type="protein sequence ID" value="QEN03683.1"/>
    <property type="molecule type" value="Genomic_DNA"/>
</dbReference>
<evidence type="ECO:0000256" key="2">
    <source>
        <dbReference type="ARBA" id="ARBA00005028"/>
    </source>
</evidence>
<dbReference type="RefSeq" id="WP_149566941.1">
    <property type="nucleotide sequence ID" value="NZ_CP035807.1"/>
</dbReference>
<dbReference type="KEGG" id="sper:EW093_02860"/>
<feature type="active site" description="Proton acceptor" evidence="9">
    <location>
        <position position="295"/>
    </location>
</feature>
<keyword evidence="7 8" id="KW-0119">Carbohydrate metabolism</keyword>
<dbReference type="UniPathway" id="UPA00242"/>
<dbReference type="GO" id="GO:0006006">
    <property type="term" value="P:glucose metabolic process"/>
    <property type="evidence" value="ECO:0007669"/>
    <property type="project" value="TreeGrafter"/>
</dbReference>
<dbReference type="InterPro" id="IPR008183">
    <property type="entry name" value="Aldose_1/G6P_1-epimerase"/>
</dbReference>
<comment type="catalytic activity">
    <reaction evidence="1 8">
        <text>alpha-D-glucose = beta-D-glucose</text>
        <dbReference type="Rhea" id="RHEA:10264"/>
        <dbReference type="ChEBI" id="CHEBI:15903"/>
        <dbReference type="ChEBI" id="CHEBI:17925"/>
        <dbReference type="EC" id="5.1.3.3"/>
    </reaction>
</comment>
<keyword evidence="13" id="KW-1185">Reference proteome</keyword>
<dbReference type="SUPFAM" id="SSF74650">
    <property type="entry name" value="Galactose mutarotase-like"/>
    <property type="match status" value="1"/>
</dbReference>
<evidence type="ECO:0000256" key="9">
    <source>
        <dbReference type="PIRSR" id="PIRSR005096-1"/>
    </source>
</evidence>
<dbReference type="InterPro" id="IPR047215">
    <property type="entry name" value="Galactose_mutarotase-like"/>
</dbReference>
<sequence length="331" mass="37705">MKINEFEFGKTNEGQTVMGTTISNSEIEFTVIDRGATLTSFKFKDRDNNLEECILGFDSIKEYEEHKAYYGATIGRVGNRIAKAQFTLDGTTYNLAVNNGTNCLHGGNVGFDKVIWNYSVFNNEDEAGVTFTYLSRDMEENFPGNLEVEVTYTLNKNSQFIINYKAVTDKKTPVNLTNHAYWNLSAFKESIHNHNMLIEADSYLTLDKDQIPTGELKSVENTPFNFKKLTKIGDNITKTGGYDHNFNLSLEKKDKPVNRMYIEHPKSGRAMEILTTEPGVQIYTGFEEHNFFCAETQMYPDAINNPKFESIVLNPGEVYRQKTIHNFSIKS</sequence>
<dbReference type="AlphaFoldDB" id="A0A5C1Q6I3"/>
<dbReference type="Pfam" id="PF01263">
    <property type="entry name" value="Aldose_epim"/>
    <property type="match status" value="1"/>
</dbReference>
<keyword evidence="6 8" id="KW-0413">Isomerase</keyword>
<organism evidence="12 13">
    <name type="scientific">Thiospirochaeta perfilievii</name>
    <dbReference type="NCBI Taxonomy" id="252967"/>
    <lineage>
        <taxon>Bacteria</taxon>
        <taxon>Pseudomonadati</taxon>
        <taxon>Spirochaetota</taxon>
        <taxon>Spirochaetia</taxon>
        <taxon>Spirochaetales</taxon>
        <taxon>Spirochaetaceae</taxon>
        <taxon>Thiospirochaeta</taxon>
    </lineage>
</organism>
<dbReference type="GO" id="GO:0030246">
    <property type="term" value="F:carbohydrate binding"/>
    <property type="evidence" value="ECO:0007669"/>
    <property type="project" value="InterPro"/>
</dbReference>
<feature type="binding site" evidence="11">
    <location>
        <begin position="79"/>
        <end position="80"/>
    </location>
    <ligand>
        <name>beta-D-galactose</name>
        <dbReference type="ChEBI" id="CHEBI:27667"/>
    </ligand>
</feature>
<evidence type="ECO:0000256" key="8">
    <source>
        <dbReference type="PIRNR" id="PIRNR005096"/>
    </source>
</evidence>
<feature type="active site" description="Proton donor" evidence="9">
    <location>
        <position position="179"/>
    </location>
</feature>
<proteinExistence type="inferred from homology"/>
<evidence type="ECO:0000256" key="4">
    <source>
        <dbReference type="ARBA" id="ARBA00013185"/>
    </source>
</evidence>